<dbReference type="VEuPathDB" id="FungiDB:MAPG_10645"/>
<dbReference type="AlphaFoldDB" id="A0A0C4ED52"/>
<evidence type="ECO:0000313" key="2">
    <source>
        <dbReference type="EMBL" id="KLU90794.1"/>
    </source>
</evidence>
<feature type="region of interest" description="Disordered" evidence="1">
    <location>
        <begin position="1"/>
        <end position="58"/>
    </location>
</feature>
<organism evidence="3 4">
    <name type="scientific">Magnaporthiopsis poae (strain ATCC 64411 / 73-15)</name>
    <name type="common">Kentucky bluegrass fungus</name>
    <name type="synonym">Magnaporthe poae</name>
    <dbReference type="NCBI Taxonomy" id="644358"/>
    <lineage>
        <taxon>Eukaryota</taxon>
        <taxon>Fungi</taxon>
        <taxon>Dikarya</taxon>
        <taxon>Ascomycota</taxon>
        <taxon>Pezizomycotina</taxon>
        <taxon>Sordariomycetes</taxon>
        <taxon>Sordariomycetidae</taxon>
        <taxon>Magnaporthales</taxon>
        <taxon>Magnaporthaceae</taxon>
        <taxon>Magnaporthiopsis</taxon>
    </lineage>
</organism>
<accession>A0A0C4ED52</accession>
<reference evidence="2" key="3">
    <citation type="submission" date="2011-03" db="EMBL/GenBank/DDBJ databases">
        <title>Annotation of Magnaporthe poae ATCC 64411.</title>
        <authorList>
            <person name="Ma L.-J."/>
            <person name="Dead R."/>
            <person name="Young S.K."/>
            <person name="Zeng Q."/>
            <person name="Gargeya S."/>
            <person name="Fitzgerald M."/>
            <person name="Haas B."/>
            <person name="Abouelleil A."/>
            <person name="Alvarado L."/>
            <person name="Arachchi H.M."/>
            <person name="Berlin A."/>
            <person name="Brown A."/>
            <person name="Chapman S.B."/>
            <person name="Chen Z."/>
            <person name="Dunbar C."/>
            <person name="Freedman E."/>
            <person name="Gearin G."/>
            <person name="Gellesch M."/>
            <person name="Goldberg J."/>
            <person name="Griggs A."/>
            <person name="Gujja S."/>
            <person name="Heiman D."/>
            <person name="Howarth C."/>
            <person name="Larson L."/>
            <person name="Lui A."/>
            <person name="MacDonald P.J.P."/>
            <person name="Mehta T."/>
            <person name="Montmayeur A."/>
            <person name="Murphy C."/>
            <person name="Neiman D."/>
            <person name="Pearson M."/>
            <person name="Priest M."/>
            <person name="Roberts A."/>
            <person name="Saif S."/>
            <person name="Shea T."/>
            <person name="Shenoy N."/>
            <person name="Sisk P."/>
            <person name="Stolte C."/>
            <person name="Sykes S."/>
            <person name="Yandava C."/>
            <person name="Wortman J."/>
            <person name="Nusbaum C."/>
            <person name="Birren B."/>
        </authorList>
    </citation>
    <scope>NUCLEOTIDE SEQUENCE</scope>
    <source>
        <strain evidence="2">ATCC 64411</strain>
    </source>
</reference>
<proteinExistence type="predicted"/>
<name>A0A0C4ED52_MAGP6</name>
<dbReference type="EMBL" id="ADBL01002379">
    <property type="status" value="NOT_ANNOTATED_CDS"/>
    <property type="molecule type" value="Genomic_DNA"/>
</dbReference>
<keyword evidence="4" id="KW-1185">Reference proteome</keyword>
<feature type="compositionally biased region" description="Polar residues" evidence="1">
    <location>
        <begin position="48"/>
        <end position="58"/>
    </location>
</feature>
<evidence type="ECO:0000313" key="3">
    <source>
        <dbReference type="EnsemblFungi" id="MAPG_10645T0"/>
    </source>
</evidence>
<reference evidence="3" key="5">
    <citation type="submission" date="2015-06" db="UniProtKB">
        <authorList>
            <consortium name="EnsemblFungi"/>
        </authorList>
    </citation>
    <scope>IDENTIFICATION</scope>
    <source>
        <strain evidence="3">ATCC 64411</strain>
    </source>
</reference>
<feature type="region of interest" description="Disordered" evidence="1">
    <location>
        <begin position="250"/>
        <end position="270"/>
    </location>
</feature>
<dbReference type="Proteomes" id="UP000011715">
    <property type="component" value="Unassembled WGS sequence"/>
</dbReference>
<reference evidence="4" key="1">
    <citation type="submission" date="2010-05" db="EMBL/GenBank/DDBJ databases">
        <title>The genome sequence of Magnaporthe poae strain ATCC 64411.</title>
        <authorList>
            <person name="Ma L.-J."/>
            <person name="Dead R."/>
            <person name="Young S."/>
            <person name="Zeng Q."/>
            <person name="Koehrsen M."/>
            <person name="Alvarado L."/>
            <person name="Berlin A."/>
            <person name="Chapman S.B."/>
            <person name="Chen Z."/>
            <person name="Freedman E."/>
            <person name="Gellesch M."/>
            <person name="Goldberg J."/>
            <person name="Griggs A."/>
            <person name="Gujja S."/>
            <person name="Heilman E.R."/>
            <person name="Heiman D."/>
            <person name="Hepburn T."/>
            <person name="Howarth C."/>
            <person name="Jen D."/>
            <person name="Larson L."/>
            <person name="Mehta T."/>
            <person name="Neiman D."/>
            <person name="Pearson M."/>
            <person name="Roberts A."/>
            <person name="Saif S."/>
            <person name="Shea T."/>
            <person name="Shenoy N."/>
            <person name="Sisk P."/>
            <person name="Stolte C."/>
            <person name="Sykes S."/>
            <person name="Walk T."/>
            <person name="White J."/>
            <person name="Yandava C."/>
            <person name="Haas B."/>
            <person name="Nusbaum C."/>
            <person name="Birren B."/>
        </authorList>
    </citation>
    <scope>NUCLEOTIDE SEQUENCE [LARGE SCALE GENOMIC DNA]</scope>
    <source>
        <strain evidence="4">ATCC 64411 / 73-15</strain>
    </source>
</reference>
<gene>
    <name evidence="2" type="ORF">MAPG_10645</name>
</gene>
<feature type="compositionally biased region" description="Basic and acidic residues" evidence="1">
    <location>
        <begin position="8"/>
        <end position="24"/>
    </location>
</feature>
<dbReference type="EnsemblFungi" id="MAPG_10645T0">
    <property type="protein sequence ID" value="MAPG_10645T0"/>
    <property type="gene ID" value="MAPG_10645"/>
</dbReference>
<reference evidence="2" key="2">
    <citation type="submission" date="2010-05" db="EMBL/GenBank/DDBJ databases">
        <title>The Genome Sequence of Magnaporthe poae strain ATCC 64411.</title>
        <authorList>
            <consortium name="The Broad Institute Genome Sequencing Platform"/>
            <consortium name="Broad Institute Genome Sequencing Center for Infectious Disease"/>
            <person name="Ma L.-J."/>
            <person name="Dead R."/>
            <person name="Young S."/>
            <person name="Zeng Q."/>
            <person name="Koehrsen M."/>
            <person name="Alvarado L."/>
            <person name="Berlin A."/>
            <person name="Chapman S.B."/>
            <person name="Chen Z."/>
            <person name="Freedman E."/>
            <person name="Gellesch M."/>
            <person name="Goldberg J."/>
            <person name="Griggs A."/>
            <person name="Gujja S."/>
            <person name="Heilman E.R."/>
            <person name="Heiman D."/>
            <person name="Hepburn T."/>
            <person name="Howarth C."/>
            <person name="Jen D."/>
            <person name="Larson L."/>
            <person name="Mehta T."/>
            <person name="Neiman D."/>
            <person name="Pearson M."/>
            <person name="Roberts A."/>
            <person name="Saif S."/>
            <person name="Shea T."/>
            <person name="Shenoy N."/>
            <person name="Sisk P."/>
            <person name="Stolte C."/>
            <person name="Sykes S."/>
            <person name="Walk T."/>
            <person name="White J."/>
            <person name="Yandava C."/>
            <person name="Haas B."/>
            <person name="Nusbaum C."/>
            <person name="Birren B."/>
        </authorList>
    </citation>
    <scope>NUCLEOTIDE SEQUENCE</scope>
    <source>
        <strain evidence="2">ATCC 64411</strain>
    </source>
</reference>
<dbReference type="EMBL" id="GL876975">
    <property type="protein sequence ID" value="KLU90794.1"/>
    <property type="molecule type" value="Genomic_DNA"/>
</dbReference>
<evidence type="ECO:0000256" key="1">
    <source>
        <dbReference type="SAM" id="MobiDB-lite"/>
    </source>
</evidence>
<reference evidence="3" key="4">
    <citation type="journal article" date="2015" name="G3 (Bethesda)">
        <title>Genome sequences of three phytopathogenic species of the Magnaporthaceae family of fungi.</title>
        <authorList>
            <person name="Okagaki L.H."/>
            <person name="Nunes C.C."/>
            <person name="Sailsbery J."/>
            <person name="Clay B."/>
            <person name="Brown D."/>
            <person name="John T."/>
            <person name="Oh Y."/>
            <person name="Young N."/>
            <person name="Fitzgerald M."/>
            <person name="Haas B.J."/>
            <person name="Zeng Q."/>
            <person name="Young S."/>
            <person name="Adiconis X."/>
            <person name="Fan L."/>
            <person name="Levin J.Z."/>
            <person name="Mitchell T.K."/>
            <person name="Okubara P.A."/>
            <person name="Farman M.L."/>
            <person name="Kohn L.M."/>
            <person name="Birren B."/>
            <person name="Ma L.-J."/>
            <person name="Dean R.A."/>
        </authorList>
    </citation>
    <scope>NUCLEOTIDE SEQUENCE</scope>
    <source>
        <strain evidence="3">ATCC 64411 / 73-15</strain>
    </source>
</reference>
<evidence type="ECO:0000313" key="4">
    <source>
        <dbReference type="Proteomes" id="UP000011715"/>
    </source>
</evidence>
<protein>
    <submittedName>
        <fullName evidence="2 3">Uncharacterized protein</fullName>
    </submittedName>
</protein>
<sequence length="270" mass="30383">MAPLRPQRHCDRISPLHRNALERAARKRSPSTDGGTLALRTAPHPSKPNDQAPDSQTPNDRLKAALKGVDASIETLSVETLQEGRFNKRWFGSQVACLHSLNWSGSYSAISNFCRLDDPTDKWFIQNGELVFRYTVFTKEQTSTRFAFVEVPTTETSDELYNVVVALVNKYRSPPVVIIATAERSDRLEIFSYHHVAATGGGQIKGTITIYRYHFNCRNDHLFDAKMRCVIRVLTNPPPKDERGLCTVRDKGGDYLVRPPPPSSIQKEDA</sequence>